<name>A0ABQ2MBB5_9MICC</name>
<dbReference type="EMBL" id="BMLQ01000010">
    <property type="protein sequence ID" value="GGO48972.1"/>
    <property type="molecule type" value="Genomic_DNA"/>
</dbReference>
<evidence type="ECO:0000313" key="1">
    <source>
        <dbReference type="EMBL" id="GGO48972.1"/>
    </source>
</evidence>
<protein>
    <submittedName>
        <fullName evidence="1">Uncharacterized protein</fullName>
    </submittedName>
</protein>
<sequence>MGAERFFDDGALTDAATVSFCRDEVCDVLSDANSELHGGLPSPGCSGRPCRGLHLGRLTFTGANRGHDGVNRLIWSRLRPVAAGQGFGAVWLGAHALRTFLVISVYASTTGRPFR</sequence>
<reference evidence="2" key="1">
    <citation type="journal article" date="2019" name="Int. J. Syst. Evol. Microbiol.">
        <title>The Global Catalogue of Microorganisms (GCM) 10K type strain sequencing project: providing services to taxonomists for standard genome sequencing and annotation.</title>
        <authorList>
            <consortium name="The Broad Institute Genomics Platform"/>
            <consortium name="The Broad Institute Genome Sequencing Center for Infectious Disease"/>
            <person name="Wu L."/>
            <person name="Ma J."/>
        </authorList>
    </citation>
    <scope>NUCLEOTIDE SEQUENCE [LARGE SCALE GENOMIC DNA]</scope>
    <source>
        <strain evidence="2">CGMCC 1.7064</strain>
    </source>
</reference>
<accession>A0ABQ2MBB5</accession>
<gene>
    <name evidence="1" type="ORF">GCM10010977_29810</name>
</gene>
<proteinExistence type="predicted"/>
<comment type="caution">
    <text evidence="1">The sequence shown here is derived from an EMBL/GenBank/DDBJ whole genome shotgun (WGS) entry which is preliminary data.</text>
</comment>
<keyword evidence="2" id="KW-1185">Reference proteome</keyword>
<organism evidence="1 2">
    <name type="scientific">Citricoccus zhacaiensis</name>
    <dbReference type="NCBI Taxonomy" id="489142"/>
    <lineage>
        <taxon>Bacteria</taxon>
        <taxon>Bacillati</taxon>
        <taxon>Actinomycetota</taxon>
        <taxon>Actinomycetes</taxon>
        <taxon>Micrococcales</taxon>
        <taxon>Micrococcaceae</taxon>
        <taxon>Citricoccus</taxon>
    </lineage>
</organism>
<dbReference type="Proteomes" id="UP000642509">
    <property type="component" value="Unassembled WGS sequence"/>
</dbReference>
<evidence type="ECO:0000313" key="2">
    <source>
        <dbReference type="Proteomes" id="UP000642509"/>
    </source>
</evidence>